<evidence type="ECO:0000313" key="2">
    <source>
        <dbReference type="EMBL" id="KAJ1928089.1"/>
    </source>
</evidence>
<evidence type="ECO:0000313" key="3">
    <source>
        <dbReference type="Proteomes" id="UP001150569"/>
    </source>
</evidence>
<sequence length="258" mass="28024">MEGTWSDLLAQGFLTRAADPLESLCASLETQLEKQMRLRELFGQVAQETDPGTAVSPEQHELLARLPAYTQRLTNLRRRMAAADRTAADLHARSAKLRELRLAYDRMKTQFAMEQRSLDREITAQLAPDLIDQTILPASVPPNPLQTEVVTDREQRSPVGIDQAEGLSPPPRLPLRPVPPTRPVPASSRLETPTVAVSAGQVTTTATTSAGSSVTLSISDLSPRSALSASPARPVEVASGRIKKVVTKKRAARKAVIE</sequence>
<protein>
    <submittedName>
        <fullName evidence="2">Uncharacterized protein</fullName>
    </submittedName>
</protein>
<proteinExistence type="predicted"/>
<dbReference type="EMBL" id="JANBPT010000088">
    <property type="protein sequence ID" value="KAJ1928089.1"/>
    <property type="molecule type" value="Genomic_DNA"/>
</dbReference>
<feature type="region of interest" description="Disordered" evidence="1">
    <location>
        <begin position="135"/>
        <end position="201"/>
    </location>
</feature>
<reference evidence="2" key="1">
    <citation type="submission" date="2022-07" db="EMBL/GenBank/DDBJ databases">
        <title>Phylogenomic reconstructions and comparative analyses of Kickxellomycotina fungi.</title>
        <authorList>
            <person name="Reynolds N.K."/>
            <person name="Stajich J.E."/>
            <person name="Barry K."/>
            <person name="Grigoriev I.V."/>
            <person name="Crous P."/>
            <person name="Smith M.E."/>
        </authorList>
    </citation>
    <scope>NUCLEOTIDE SEQUENCE</scope>
    <source>
        <strain evidence="2">RSA 861</strain>
    </source>
</reference>
<keyword evidence="3" id="KW-1185">Reference proteome</keyword>
<gene>
    <name evidence="2" type="ORF">IWQ60_002347</name>
</gene>
<evidence type="ECO:0000256" key="1">
    <source>
        <dbReference type="SAM" id="MobiDB-lite"/>
    </source>
</evidence>
<name>A0A9W8AEY7_9FUNG</name>
<comment type="caution">
    <text evidence="2">The sequence shown here is derived from an EMBL/GenBank/DDBJ whole genome shotgun (WGS) entry which is preliminary data.</text>
</comment>
<organism evidence="2 3">
    <name type="scientific">Tieghemiomyces parasiticus</name>
    <dbReference type="NCBI Taxonomy" id="78921"/>
    <lineage>
        <taxon>Eukaryota</taxon>
        <taxon>Fungi</taxon>
        <taxon>Fungi incertae sedis</taxon>
        <taxon>Zoopagomycota</taxon>
        <taxon>Kickxellomycotina</taxon>
        <taxon>Dimargaritomycetes</taxon>
        <taxon>Dimargaritales</taxon>
        <taxon>Dimargaritaceae</taxon>
        <taxon>Tieghemiomyces</taxon>
    </lineage>
</organism>
<dbReference type="Proteomes" id="UP001150569">
    <property type="component" value="Unassembled WGS sequence"/>
</dbReference>
<dbReference type="AlphaFoldDB" id="A0A9W8AEY7"/>
<feature type="compositionally biased region" description="Pro residues" evidence="1">
    <location>
        <begin position="168"/>
        <end position="183"/>
    </location>
</feature>
<accession>A0A9W8AEY7</accession>